<comment type="caution">
    <text evidence="8">The sequence shown here is derived from an EMBL/GenBank/DDBJ whole genome shotgun (WGS) entry which is preliminary data.</text>
</comment>
<evidence type="ECO:0000313" key="9">
    <source>
        <dbReference type="Proteomes" id="UP000255036"/>
    </source>
</evidence>
<dbReference type="GO" id="GO:0004888">
    <property type="term" value="F:transmembrane signaling receptor activity"/>
    <property type="evidence" value="ECO:0007669"/>
    <property type="project" value="InterPro"/>
</dbReference>
<sequence>MKFKIRVYYRIGGVKMKFKSISTQLQMTFLVIVFIFVLILSILTFTSVNQLKHQAKNELDDSVTLLNELMSLKSEDALAFAGSYAQDERIINALKTKDRGNMENIVDPIFKEYNSVIGLSVFEIGDSNGVVFYRGHKPDEYGDDKSEKATISAALAGRTITGTETGSSGIAIRAFVPIYDGDKIIGTMQIGFGGTFFETYKNVSNQEVNLFGDEGLLYSTSEDMQSELGKSIDEAPDSGTLKKVLTDKELQVETSKKIIQYQPVYEPVNNEVIGVLKIIYDMSKINRTIISTVTINTILIASIIVFIVVITQSFKKNLTKPVDEFSSILEQMSQNDLSNIEIKNKHCLNRKDETGKLSRAILNLSKTFSDVIGTMKDSSDQLHERASVLANEALTGAKTIREVSEGFGNFAEGVQEQAYDVSQSVEDMYQLSEHIGKNKETSQKIFEGTKKIDENHKKSSISLNVMTKSFTESLESTTSLNLTVDLLLASSNEINDILVVIQSIAEQTNLLALNASIEAARAGEHGKGFAVVAEEIRELAEQTSESTENIANITTTIVSNINDVKSGMDSSTEKLMNAENKLEEVNEALKSIAVKVSDTFGHVNTLISINDEIEKNKDSTLKALEAISSVTEESAATAEEISASLDTQDAMINKISDQSKDLSNISDKLHDITNQFKL</sequence>
<dbReference type="Proteomes" id="UP000255036">
    <property type="component" value="Unassembled WGS sequence"/>
</dbReference>
<accession>A0A371AYH5</accession>
<keyword evidence="9" id="KW-1185">Reference proteome</keyword>
<dbReference type="Gene3D" id="6.10.340.10">
    <property type="match status" value="1"/>
</dbReference>
<keyword evidence="5" id="KW-1133">Transmembrane helix</keyword>
<feature type="domain" description="Methyl-accepting transducer" evidence="6">
    <location>
        <begin position="392"/>
        <end position="649"/>
    </location>
</feature>
<protein>
    <submittedName>
        <fullName evidence="8">Methyl-accepting chemotaxis protein</fullName>
    </submittedName>
</protein>
<evidence type="ECO:0000313" key="8">
    <source>
        <dbReference type="EMBL" id="RDU24616.1"/>
    </source>
</evidence>
<dbReference type="PANTHER" id="PTHR32089">
    <property type="entry name" value="METHYL-ACCEPTING CHEMOTAXIS PROTEIN MCPB"/>
    <property type="match status" value="1"/>
</dbReference>
<proteinExistence type="inferred from homology"/>
<dbReference type="PRINTS" id="PR00260">
    <property type="entry name" value="CHEMTRNSDUCR"/>
</dbReference>
<dbReference type="InterPro" id="IPR029150">
    <property type="entry name" value="dCache_3"/>
</dbReference>
<dbReference type="PROSITE" id="PS50111">
    <property type="entry name" value="CHEMOTAXIS_TRANSDUC_2"/>
    <property type="match status" value="1"/>
</dbReference>
<dbReference type="Pfam" id="PF14827">
    <property type="entry name" value="dCache_3"/>
    <property type="match status" value="1"/>
</dbReference>
<dbReference type="InterPro" id="IPR004089">
    <property type="entry name" value="MCPsignal_dom"/>
</dbReference>
<gene>
    <name evidence="8" type="ORF">DWV06_03895</name>
</gene>
<keyword evidence="5" id="KW-0472">Membrane</keyword>
<dbReference type="PROSITE" id="PS50885">
    <property type="entry name" value="HAMP"/>
    <property type="match status" value="1"/>
</dbReference>
<evidence type="ECO:0000256" key="4">
    <source>
        <dbReference type="SAM" id="Coils"/>
    </source>
</evidence>
<dbReference type="InterPro" id="IPR004090">
    <property type="entry name" value="Chemotax_Me-accpt_rcpt"/>
</dbReference>
<dbReference type="Gene3D" id="1.10.287.950">
    <property type="entry name" value="Methyl-accepting chemotaxis protein"/>
    <property type="match status" value="1"/>
</dbReference>
<dbReference type="Gene3D" id="3.30.450.20">
    <property type="entry name" value="PAS domain"/>
    <property type="match status" value="1"/>
</dbReference>
<keyword evidence="5" id="KW-0812">Transmembrane</keyword>
<dbReference type="InterPro" id="IPR003660">
    <property type="entry name" value="HAMP_dom"/>
</dbReference>
<reference evidence="8 9" key="1">
    <citation type="submission" date="2018-07" db="EMBL/GenBank/DDBJ databases">
        <title>Anaerosacharophilus polymeroproducens gen. nov. sp. nov., an anaerobic bacterium isolated from salt field.</title>
        <authorList>
            <person name="Kim W."/>
            <person name="Yang S.-H."/>
            <person name="Oh J."/>
            <person name="Lee J.-H."/>
            <person name="Kwon K.K."/>
        </authorList>
    </citation>
    <scope>NUCLEOTIDE SEQUENCE [LARGE SCALE GENOMIC DNA]</scope>
    <source>
        <strain evidence="8 9">MCWD5</strain>
    </source>
</reference>
<dbReference type="SUPFAM" id="SSF58104">
    <property type="entry name" value="Methyl-accepting chemotaxis protein (MCP) signaling domain"/>
    <property type="match status" value="1"/>
</dbReference>
<dbReference type="GO" id="GO:0006935">
    <property type="term" value="P:chemotaxis"/>
    <property type="evidence" value="ECO:0007669"/>
    <property type="project" value="InterPro"/>
</dbReference>
<organism evidence="8 9">
    <name type="scientific">Anaerosacchariphilus polymeriproducens</name>
    <dbReference type="NCBI Taxonomy" id="1812858"/>
    <lineage>
        <taxon>Bacteria</taxon>
        <taxon>Bacillati</taxon>
        <taxon>Bacillota</taxon>
        <taxon>Clostridia</taxon>
        <taxon>Lachnospirales</taxon>
        <taxon>Lachnospiraceae</taxon>
        <taxon>Anaerosacchariphilus</taxon>
    </lineage>
</organism>
<evidence type="ECO:0000259" key="6">
    <source>
        <dbReference type="PROSITE" id="PS50111"/>
    </source>
</evidence>
<keyword evidence="4" id="KW-0175">Coiled coil</keyword>
<dbReference type="SUPFAM" id="SSF103190">
    <property type="entry name" value="Sensory domain-like"/>
    <property type="match status" value="1"/>
</dbReference>
<evidence type="ECO:0000256" key="2">
    <source>
        <dbReference type="ARBA" id="ARBA00029447"/>
    </source>
</evidence>
<dbReference type="EMBL" id="QRCT01000012">
    <property type="protein sequence ID" value="RDU24616.1"/>
    <property type="molecule type" value="Genomic_DNA"/>
</dbReference>
<evidence type="ECO:0000256" key="5">
    <source>
        <dbReference type="SAM" id="Phobius"/>
    </source>
</evidence>
<evidence type="ECO:0000256" key="3">
    <source>
        <dbReference type="PROSITE-ProRule" id="PRU00284"/>
    </source>
</evidence>
<dbReference type="PANTHER" id="PTHR32089:SF112">
    <property type="entry name" value="LYSOZYME-LIKE PROTEIN-RELATED"/>
    <property type="match status" value="1"/>
</dbReference>
<dbReference type="SMART" id="SM00283">
    <property type="entry name" value="MA"/>
    <property type="match status" value="1"/>
</dbReference>
<feature type="domain" description="HAMP" evidence="7">
    <location>
        <begin position="316"/>
        <end position="373"/>
    </location>
</feature>
<evidence type="ECO:0000259" key="7">
    <source>
        <dbReference type="PROSITE" id="PS50885"/>
    </source>
</evidence>
<dbReference type="AlphaFoldDB" id="A0A371AYH5"/>
<dbReference type="InterPro" id="IPR029151">
    <property type="entry name" value="Sensor-like_sf"/>
</dbReference>
<evidence type="ECO:0000256" key="1">
    <source>
        <dbReference type="ARBA" id="ARBA00023224"/>
    </source>
</evidence>
<comment type="similarity">
    <text evidence="2">Belongs to the methyl-accepting chemotaxis (MCP) protein family.</text>
</comment>
<feature type="transmembrane region" description="Helical" evidence="5">
    <location>
        <begin position="25"/>
        <end position="45"/>
    </location>
</feature>
<keyword evidence="1 3" id="KW-0807">Transducer</keyword>
<feature type="transmembrane region" description="Helical" evidence="5">
    <location>
        <begin position="289"/>
        <end position="310"/>
    </location>
</feature>
<feature type="coiled-coil region" evidence="4">
    <location>
        <begin position="568"/>
        <end position="595"/>
    </location>
</feature>
<name>A0A371AYH5_9FIRM</name>
<dbReference type="GO" id="GO:0007165">
    <property type="term" value="P:signal transduction"/>
    <property type="evidence" value="ECO:0007669"/>
    <property type="project" value="UniProtKB-KW"/>
</dbReference>
<dbReference type="GO" id="GO:0016020">
    <property type="term" value="C:membrane"/>
    <property type="evidence" value="ECO:0007669"/>
    <property type="project" value="InterPro"/>
</dbReference>
<dbReference type="Pfam" id="PF00015">
    <property type="entry name" value="MCPsignal"/>
    <property type="match status" value="1"/>
</dbReference>